<dbReference type="SMART" id="SM00132">
    <property type="entry name" value="LIM"/>
    <property type="match status" value="1"/>
</dbReference>
<dbReference type="AlphaFoldDB" id="A0A1B0DI94"/>
<dbReference type="GO" id="GO:0046872">
    <property type="term" value="F:metal ion binding"/>
    <property type="evidence" value="ECO:0007669"/>
    <property type="project" value="UniProtKB-KW"/>
</dbReference>
<dbReference type="PROSITE" id="PS00478">
    <property type="entry name" value="LIM_DOMAIN_1"/>
    <property type="match status" value="1"/>
</dbReference>
<accession>A0A1B0DI94</accession>
<dbReference type="VEuPathDB" id="VectorBase:PPAI007878"/>
<dbReference type="InterPro" id="IPR001781">
    <property type="entry name" value="Znf_LIM"/>
</dbReference>
<dbReference type="PANTHER" id="PTHR24206">
    <property type="entry name" value="OS06G0237300 PROTEIN"/>
    <property type="match status" value="1"/>
</dbReference>
<feature type="compositionally biased region" description="Acidic residues" evidence="4">
    <location>
        <begin position="147"/>
        <end position="159"/>
    </location>
</feature>
<dbReference type="VEuPathDB" id="VectorBase:PPAPM1_006487"/>
<evidence type="ECO:0000256" key="2">
    <source>
        <dbReference type="ARBA" id="ARBA00022833"/>
    </source>
</evidence>
<organism evidence="5 6">
    <name type="scientific">Phlebotomus papatasi</name>
    <name type="common">Sandfly</name>
    <dbReference type="NCBI Taxonomy" id="29031"/>
    <lineage>
        <taxon>Eukaryota</taxon>
        <taxon>Metazoa</taxon>
        <taxon>Ecdysozoa</taxon>
        <taxon>Arthropoda</taxon>
        <taxon>Hexapoda</taxon>
        <taxon>Insecta</taxon>
        <taxon>Pterygota</taxon>
        <taxon>Neoptera</taxon>
        <taxon>Endopterygota</taxon>
        <taxon>Diptera</taxon>
        <taxon>Nematocera</taxon>
        <taxon>Psychodoidea</taxon>
        <taxon>Psychodidae</taxon>
        <taxon>Phlebotomus</taxon>
        <taxon>Phlebotomus</taxon>
    </lineage>
</organism>
<sequence length="327" mass="37760">MATTKNDHPTNGIDKSVKKCKKCEKDVFHMELLKAEKSFWHRNCFKCFECNKQLRMDTYQSHEGILYCKPHFRALFAPKPVKEVTDNAPPKKYEVIVRENQPAELPPDVVRSSDKPNLGLEELQTINLRQKYQMFEQGKVFKRREEPEEEEEESSEEEGGGGNMSQRLGYKEMRDIRKKFEDGHLSREERREERKQEIQNIRSRLFMGKQARIKEMYQQAVLESESGTNLATPKDVPVCQEAKNIRERFEKGEAFAKSNQVSKEEDVSELVEHGLAKKSRSIFKELDATKGITPSAARRPSAELHRSPSSVNAANQPQGEIVRSDSQ</sequence>
<keyword evidence="1" id="KW-0479">Metal-binding</keyword>
<reference evidence="5" key="1">
    <citation type="submission" date="2022-08" db="UniProtKB">
        <authorList>
            <consortium name="EnsemblMetazoa"/>
        </authorList>
    </citation>
    <scope>IDENTIFICATION</scope>
    <source>
        <strain evidence="5">Israel</strain>
    </source>
</reference>
<evidence type="ECO:0000256" key="3">
    <source>
        <dbReference type="ARBA" id="ARBA00023038"/>
    </source>
</evidence>
<proteinExistence type="predicted"/>
<protein>
    <submittedName>
        <fullName evidence="5">Uncharacterized protein</fullName>
    </submittedName>
</protein>
<name>A0A1B0DI94_PHLPP</name>
<feature type="compositionally biased region" description="Polar residues" evidence="4">
    <location>
        <begin position="307"/>
        <end position="321"/>
    </location>
</feature>
<evidence type="ECO:0000256" key="4">
    <source>
        <dbReference type="SAM" id="MobiDB-lite"/>
    </source>
</evidence>
<keyword evidence="2" id="KW-0862">Zinc</keyword>
<dbReference type="PROSITE" id="PS50023">
    <property type="entry name" value="LIM_DOMAIN_2"/>
    <property type="match status" value="1"/>
</dbReference>
<evidence type="ECO:0000256" key="1">
    <source>
        <dbReference type="ARBA" id="ARBA00022723"/>
    </source>
</evidence>
<evidence type="ECO:0000313" key="6">
    <source>
        <dbReference type="Proteomes" id="UP000092462"/>
    </source>
</evidence>
<dbReference type="SUPFAM" id="SSF57716">
    <property type="entry name" value="Glucocorticoid receptor-like (DNA-binding domain)"/>
    <property type="match status" value="2"/>
</dbReference>
<feature type="region of interest" description="Disordered" evidence="4">
    <location>
        <begin position="139"/>
        <end position="169"/>
    </location>
</feature>
<dbReference type="Gene3D" id="2.10.110.10">
    <property type="entry name" value="Cysteine Rich Protein"/>
    <property type="match status" value="1"/>
</dbReference>
<dbReference type="Pfam" id="PF00412">
    <property type="entry name" value="LIM"/>
    <property type="match status" value="1"/>
</dbReference>
<evidence type="ECO:0000313" key="5">
    <source>
        <dbReference type="EnsemblMetazoa" id="PPAI007878-PA"/>
    </source>
</evidence>
<dbReference type="EMBL" id="AJVK01062193">
    <property type="status" value="NOT_ANNOTATED_CDS"/>
    <property type="molecule type" value="Genomic_DNA"/>
</dbReference>
<dbReference type="EnsemblMetazoa" id="PPAI007878-RA">
    <property type="protein sequence ID" value="PPAI007878-PA"/>
    <property type="gene ID" value="PPAI007878"/>
</dbReference>
<dbReference type="Proteomes" id="UP000092462">
    <property type="component" value="Unassembled WGS sequence"/>
</dbReference>
<feature type="region of interest" description="Disordered" evidence="4">
    <location>
        <begin position="282"/>
        <end position="327"/>
    </location>
</feature>
<keyword evidence="6" id="KW-1185">Reference proteome</keyword>
<keyword evidence="3" id="KW-0440">LIM domain</keyword>